<comment type="similarity">
    <text evidence="1 13">Belongs to the reverse transcriptase family. Telomerase subfamily.</text>
</comment>
<evidence type="ECO:0000256" key="14">
    <source>
        <dbReference type="SAM" id="MobiDB-lite"/>
    </source>
</evidence>
<dbReference type="GO" id="GO:0000781">
    <property type="term" value="C:chromosome, telomeric region"/>
    <property type="evidence" value="ECO:0007669"/>
    <property type="project" value="UniProtKB-SubCell"/>
</dbReference>
<evidence type="ECO:0000256" key="2">
    <source>
        <dbReference type="ARBA" id="ARBA00012493"/>
    </source>
</evidence>
<dbReference type="InterPro" id="IPR003545">
    <property type="entry name" value="Telomerase_RT"/>
</dbReference>
<keyword evidence="10 13" id="KW-0695">RNA-directed DNA polymerase</keyword>
<organism evidence="16 17">
    <name type="scientific">Cyanidium caldarium</name>
    <name type="common">Red alga</name>
    <dbReference type="NCBI Taxonomy" id="2771"/>
    <lineage>
        <taxon>Eukaryota</taxon>
        <taxon>Rhodophyta</taxon>
        <taxon>Bangiophyceae</taxon>
        <taxon>Cyanidiales</taxon>
        <taxon>Cyanidiaceae</taxon>
        <taxon>Cyanidium</taxon>
    </lineage>
</organism>
<comment type="caution">
    <text evidence="16">The sequence shown here is derived from an EMBL/GenBank/DDBJ whole genome shotgun (WGS) entry which is preliminary data.</text>
</comment>
<keyword evidence="7 13" id="KW-0479">Metal-binding</keyword>
<protein>
    <recommendedName>
        <fullName evidence="3 13">Telomerase reverse transcriptase</fullName>
        <ecNumber evidence="2 13">2.7.7.49</ecNumber>
    </recommendedName>
    <alternativeName>
        <fullName evidence="13">Telomerase catalytic subunit</fullName>
    </alternativeName>
</protein>
<dbReference type="Proteomes" id="UP001301350">
    <property type="component" value="Unassembled WGS sequence"/>
</dbReference>
<dbReference type="Pfam" id="PF00078">
    <property type="entry name" value="RVT_1"/>
    <property type="match status" value="1"/>
</dbReference>
<dbReference type="GO" id="GO:0000333">
    <property type="term" value="C:telomerase catalytic core complex"/>
    <property type="evidence" value="ECO:0007669"/>
    <property type="project" value="TreeGrafter"/>
</dbReference>
<dbReference type="PANTHER" id="PTHR12066">
    <property type="entry name" value="TELOMERASE REVERSE TRANSCRIPTASE"/>
    <property type="match status" value="1"/>
</dbReference>
<evidence type="ECO:0000259" key="15">
    <source>
        <dbReference type="PROSITE" id="PS50878"/>
    </source>
</evidence>
<dbReference type="GO" id="GO:0042162">
    <property type="term" value="F:telomeric DNA binding"/>
    <property type="evidence" value="ECO:0007669"/>
    <property type="project" value="TreeGrafter"/>
</dbReference>
<dbReference type="GO" id="GO:0003720">
    <property type="term" value="F:telomerase activity"/>
    <property type="evidence" value="ECO:0007669"/>
    <property type="project" value="InterPro"/>
</dbReference>
<dbReference type="CDD" id="cd01648">
    <property type="entry name" value="TERT"/>
    <property type="match status" value="1"/>
</dbReference>
<keyword evidence="8 13" id="KW-0460">Magnesium</keyword>
<dbReference type="InterPro" id="IPR021891">
    <property type="entry name" value="Telomerase_RBD"/>
</dbReference>
<comment type="catalytic activity">
    <reaction evidence="12 13">
        <text>DNA(n) + a 2'-deoxyribonucleoside 5'-triphosphate = DNA(n+1) + diphosphate</text>
        <dbReference type="Rhea" id="RHEA:22508"/>
        <dbReference type="Rhea" id="RHEA-COMP:17339"/>
        <dbReference type="Rhea" id="RHEA-COMP:17340"/>
        <dbReference type="ChEBI" id="CHEBI:33019"/>
        <dbReference type="ChEBI" id="CHEBI:61560"/>
        <dbReference type="ChEBI" id="CHEBI:173112"/>
        <dbReference type="EC" id="2.7.7.49"/>
    </reaction>
</comment>
<evidence type="ECO:0000256" key="3">
    <source>
        <dbReference type="ARBA" id="ARBA00016182"/>
    </source>
</evidence>
<comment type="function">
    <text evidence="13">Telomerase is a ribonucleoprotein enzyme essential for the replication of chromosome termini in most eukaryotes. It elongates telomeres. It is a reverse transcriptase that adds simple sequence repeats to chromosome ends by copying a template sequence within the RNA component of the enzyme.</text>
</comment>
<keyword evidence="5 13" id="KW-0808">Transferase</keyword>
<dbReference type="EMBL" id="JANCYW010000003">
    <property type="protein sequence ID" value="KAK4534983.1"/>
    <property type="molecule type" value="Genomic_DNA"/>
</dbReference>
<evidence type="ECO:0000256" key="6">
    <source>
        <dbReference type="ARBA" id="ARBA00022695"/>
    </source>
</evidence>
<comment type="subcellular location">
    <subcellularLocation>
        <location evidence="13">Nucleus</location>
    </subcellularLocation>
    <subcellularLocation>
        <location evidence="13">Chromosome</location>
        <location evidence="13">Telomere</location>
    </subcellularLocation>
</comment>
<evidence type="ECO:0000256" key="5">
    <source>
        <dbReference type="ARBA" id="ARBA00022679"/>
    </source>
</evidence>
<evidence type="ECO:0000256" key="12">
    <source>
        <dbReference type="ARBA" id="ARBA00048173"/>
    </source>
</evidence>
<keyword evidence="11 13" id="KW-0539">Nucleus</keyword>
<evidence type="ECO:0000256" key="8">
    <source>
        <dbReference type="ARBA" id="ARBA00022842"/>
    </source>
</evidence>
<evidence type="ECO:0000256" key="9">
    <source>
        <dbReference type="ARBA" id="ARBA00022895"/>
    </source>
</evidence>
<feature type="region of interest" description="Disordered" evidence="14">
    <location>
        <begin position="195"/>
        <end position="222"/>
    </location>
</feature>
<evidence type="ECO:0000256" key="1">
    <source>
        <dbReference type="ARBA" id="ARBA00008001"/>
    </source>
</evidence>
<dbReference type="PANTHER" id="PTHR12066:SF0">
    <property type="entry name" value="TELOMERASE REVERSE TRANSCRIPTASE"/>
    <property type="match status" value="1"/>
</dbReference>
<evidence type="ECO:0000256" key="13">
    <source>
        <dbReference type="RuleBase" id="RU365061"/>
    </source>
</evidence>
<sequence length="945" mass="106075">MRQWRADERRRPLVQWLEDELPLALTSFAVDSSQGTWTERLRCCPLHRDVSCGAPYSSIAADDLPACAAAREFFSLVQSLIVIDYPSRHHVQSAHRRVGGLSDATAPPPLRQGDVVRRVLEHLEGRDEYLLARGHDGSRYHFPNTVAAMLCSPQWETLLARIGDHAMLTLLLKHTIAMRTPNGCLIQLSGAVPQLESGRPPEDGAARRRKRRPSELSRTVHAGVKRRRAVAVPSPGHTCHLQMPRGGLPVDAAVLNGFRGRLGPHCVLLRTQVSCRGAAWLARRCFWGDASSNQGSAGRWRRNTTALIASATPLMLRMLRSARHAPVAVLLDQNCPRRETRSAGPRLRTPPPWCSARAVEKFLLRVCRCVLPTELFGSDHNRVVFEDAVRTFVRLPNHTSHLEVTPWAGRFRLNDCNLFGDLRARHRNPTQQRYCRRRISCMLTFLFSGLIVPLVRENLVALEGVRGSASFTFCRKDAYARFVATACASAVEDGLLAPIAPDGRKSRMPAKMSLQMVPKRAGFRAVQSFRSAEDLATARVMNAILLYEKMAHAPLFGASVTCVEHIHERLLAFKHRWVRAGRPPVFAARFDFKNAFDRVPLQRLLYHELPRLLSRDNYILARYVFRKRGTASWRRGYVVCSPAEMGSFEQVVRERLCRQHGGCSIVDEVAAQVVSRREILRWVRAHVGQNVVRIPGASCSFIQRRGVPQGSPVSSILCDLMFGQFERHCLCTLFQESSCANTSMLLLRYVDDVLLLSTDRRCFDDTCSRILCGSRRFGVCVNRGKSQILDRQRTARDDITWCGISLCLQSLECTLPPTRVRSVHLDGAPAASTSRRGTRPASMAESAECFGSLLSPVLLDERLNSRAIVLRNLCDCLRSALRRIGADTADCSLSGGLRRRGVMRNFENVAIRVLQRLRARGAHCTLGPRDVRATLRREIMMRTCR</sequence>
<feature type="domain" description="Reverse transcriptase" evidence="15">
    <location>
        <begin position="498"/>
        <end position="806"/>
    </location>
</feature>
<dbReference type="GO" id="GO:0070034">
    <property type="term" value="F:telomerase RNA binding"/>
    <property type="evidence" value="ECO:0007669"/>
    <property type="project" value="TreeGrafter"/>
</dbReference>
<proteinExistence type="inferred from homology"/>
<evidence type="ECO:0000313" key="16">
    <source>
        <dbReference type="EMBL" id="KAK4534983.1"/>
    </source>
</evidence>
<dbReference type="GO" id="GO:0007004">
    <property type="term" value="P:telomere maintenance via telomerase"/>
    <property type="evidence" value="ECO:0007669"/>
    <property type="project" value="TreeGrafter"/>
</dbReference>
<dbReference type="SMART" id="SM00975">
    <property type="entry name" value="Telomerase_RBD"/>
    <property type="match status" value="1"/>
</dbReference>
<evidence type="ECO:0000256" key="11">
    <source>
        <dbReference type="ARBA" id="ARBA00023242"/>
    </source>
</evidence>
<evidence type="ECO:0000256" key="10">
    <source>
        <dbReference type="ARBA" id="ARBA00022918"/>
    </source>
</evidence>
<evidence type="ECO:0000256" key="7">
    <source>
        <dbReference type="ARBA" id="ARBA00022723"/>
    </source>
</evidence>
<reference evidence="16 17" key="1">
    <citation type="submission" date="2022-07" db="EMBL/GenBank/DDBJ databases">
        <title>Genome-wide signatures of adaptation to extreme environments.</title>
        <authorList>
            <person name="Cho C.H."/>
            <person name="Yoon H.S."/>
        </authorList>
    </citation>
    <scope>NUCLEOTIDE SEQUENCE [LARGE SCALE GENOMIC DNA]</scope>
    <source>
        <strain evidence="16 17">DBV 063 E5</strain>
    </source>
</reference>
<dbReference type="EC" id="2.7.7.49" evidence="2 13"/>
<keyword evidence="6 13" id="KW-0548">Nucleotidyltransferase</keyword>
<gene>
    <name evidence="16" type="ORF">CDCA_CDCA03G1008</name>
</gene>
<keyword evidence="9 13" id="KW-0779">Telomere</keyword>
<evidence type="ECO:0000313" key="17">
    <source>
        <dbReference type="Proteomes" id="UP001301350"/>
    </source>
</evidence>
<dbReference type="AlphaFoldDB" id="A0AAV9ISE6"/>
<evidence type="ECO:0000256" key="4">
    <source>
        <dbReference type="ARBA" id="ARBA00022454"/>
    </source>
</evidence>
<accession>A0AAV9ISE6</accession>
<dbReference type="InterPro" id="IPR000477">
    <property type="entry name" value="RT_dom"/>
</dbReference>
<name>A0AAV9ISE6_CYACA</name>
<keyword evidence="4 13" id="KW-0158">Chromosome</keyword>
<dbReference type="Pfam" id="PF12009">
    <property type="entry name" value="Telomerase_RBD"/>
    <property type="match status" value="1"/>
</dbReference>
<dbReference type="GO" id="GO:0046872">
    <property type="term" value="F:metal ion binding"/>
    <property type="evidence" value="ECO:0007669"/>
    <property type="project" value="UniProtKB-KW"/>
</dbReference>
<keyword evidence="17" id="KW-1185">Reference proteome</keyword>
<dbReference type="PRINTS" id="PR01365">
    <property type="entry name" value="TELOMERASERT"/>
</dbReference>
<dbReference type="Gene3D" id="1.10.132.70">
    <property type="match status" value="1"/>
</dbReference>
<dbReference type="PROSITE" id="PS50878">
    <property type="entry name" value="RT_POL"/>
    <property type="match status" value="1"/>
</dbReference>